<evidence type="ECO:0000256" key="2">
    <source>
        <dbReference type="ARBA" id="ARBA00023125"/>
    </source>
</evidence>
<dbReference type="PANTHER" id="PTHR43280:SF10">
    <property type="entry name" value="REGULATORY PROTEIN POCR"/>
    <property type="match status" value="1"/>
</dbReference>
<comment type="caution">
    <text evidence="6">The sequence shown here is derived from an EMBL/GenBank/DDBJ whole genome shotgun (WGS) entry which is preliminary data.</text>
</comment>
<dbReference type="InterPro" id="IPR009057">
    <property type="entry name" value="Homeodomain-like_sf"/>
</dbReference>
<keyword evidence="4" id="KW-0812">Transmembrane</keyword>
<dbReference type="InterPro" id="IPR020449">
    <property type="entry name" value="Tscrpt_reg_AraC-type_HTH"/>
</dbReference>
<accession>A0ABW9Y0Y0</accession>
<feature type="transmembrane region" description="Helical" evidence="4">
    <location>
        <begin position="15"/>
        <end position="37"/>
    </location>
</feature>
<evidence type="ECO:0000313" key="6">
    <source>
        <dbReference type="EMBL" id="NBD28124.1"/>
    </source>
</evidence>
<organism evidence="6 7">
    <name type="scientific">Paenibacillus glycinis</name>
    <dbReference type="NCBI Taxonomy" id="2697035"/>
    <lineage>
        <taxon>Bacteria</taxon>
        <taxon>Bacillati</taxon>
        <taxon>Bacillota</taxon>
        <taxon>Bacilli</taxon>
        <taxon>Bacillales</taxon>
        <taxon>Paenibacillaceae</taxon>
        <taxon>Paenibacillus</taxon>
    </lineage>
</organism>
<dbReference type="Proteomes" id="UP000665561">
    <property type="component" value="Unassembled WGS sequence"/>
</dbReference>
<dbReference type="Pfam" id="PF17853">
    <property type="entry name" value="GGDEF_2"/>
    <property type="match status" value="1"/>
</dbReference>
<dbReference type="PRINTS" id="PR00032">
    <property type="entry name" value="HTHARAC"/>
</dbReference>
<dbReference type="EMBL" id="JAAAMV010000036">
    <property type="protein sequence ID" value="NBD28124.1"/>
    <property type="molecule type" value="Genomic_DNA"/>
</dbReference>
<feature type="domain" description="HTH araC/xylS-type" evidence="5">
    <location>
        <begin position="685"/>
        <end position="784"/>
    </location>
</feature>
<gene>
    <name evidence="6" type="ORF">GT019_30025</name>
</gene>
<sequence>MSMIRGIWHKRKSIVFTWLLSYSAVLFVPIVISLVIYSQASHALKSEIHRANDSLLKQMRYTIDNQVDLMKRLDTEITWNDKLQNLMYSNKPAKEAPFTAYQLAKEFRLYKTSYASIDEFYVVWDQGGSILRPGNIRDMRTAFRTIHDTGAMTYDAWSETIGEAGPNRFAVLPHVGAATSKSSIAYVTQLPSDLNGRETGTVVVMADAARFQQAIESVSGFTGGLLLILNKDNEILLSSRPDAPELQPFMEGGQVRLSSPRIGDSELFYIPSAVSDLKYALIFPSALYWEKAEYVRSFTFASILISLIGAGILTWFFTRRNYSPIQALVQSLTDRDETATREDANELRFIQRAILNARSEKDRIALQLQKHQQTLRSNMIHRLLKGKLDTLVPYEEAFRSFRMKQPSNEFAVILFVLENEESLYAKLPGIDLNERSRLIPFIIGNVVEELAMQRQHAGYVAEADDMMVCLVNLAPDVAHVREDLRAIALEAQQFLRRYEMELTIAISGSHSSWTGIAAAYQEAVDAMEYKMVLGKKGIIAYEDIRPDPADSARSGYYYPLQVEQQLINFIKAGDLEQASAYMNEITDRNFGKPVMPLTLARCLIFNMVGTMVKAINELGDGDGGSGSGIWENHPLWMDKIIACDTIQEMREELHSLLADVCEFAAAKRTSGVSMEREGSLRELIAGVMRFIEDRYTDANLNVNAIGEQFDLKGSYLSRLFKNQTGEGLLDCIHKTRIRQAKEMIRTKQESINEISKLVGYNDAATFIRVFKKYEGITPGKYKEVC</sequence>
<dbReference type="Pfam" id="PF12833">
    <property type="entry name" value="HTH_18"/>
    <property type="match status" value="1"/>
</dbReference>
<protein>
    <submittedName>
        <fullName evidence="6">Helix-turn-helix domain-containing protein</fullName>
    </submittedName>
</protein>
<proteinExistence type="predicted"/>
<dbReference type="PANTHER" id="PTHR43280">
    <property type="entry name" value="ARAC-FAMILY TRANSCRIPTIONAL REGULATOR"/>
    <property type="match status" value="1"/>
</dbReference>
<keyword evidence="7" id="KW-1185">Reference proteome</keyword>
<evidence type="ECO:0000313" key="7">
    <source>
        <dbReference type="Proteomes" id="UP000665561"/>
    </source>
</evidence>
<evidence type="ECO:0000256" key="1">
    <source>
        <dbReference type="ARBA" id="ARBA00023015"/>
    </source>
</evidence>
<evidence type="ECO:0000259" key="5">
    <source>
        <dbReference type="PROSITE" id="PS01124"/>
    </source>
</evidence>
<reference evidence="6 7" key="1">
    <citation type="submission" date="2020-01" db="EMBL/GenBank/DDBJ databases">
        <title>Paenibacillus soybeanensis sp. nov. isolated from the nodules of soybean (Glycine max(L.) Merr).</title>
        <authorList>
            <person name="Wang H."/>
        </authorList>
    </citation>
    <scope>NUCLEOTIDE SEQUENCE [LARGE SCALE GENOMIC DNA]</scope>
    <source>
        <strain evidence="6 7">T1</strain>
    </source>
</reference>
<name>A0ABW9Y0Y0_9BACL</name>
<dbReference type="InterPro" id="IPR018060">
    <property type="entry name" value="HTH_AraC"/>
</dbReference>
<evidence type="ECO:0000256" key="3">
    <source>
        <dbReference type="ARBA" id="ARBA00023163"/>
    </source>
</evidence>
<keyword evidence="2" id="KW-0238">DNA-binding</keyword>
<keyword evidence="4" id="KW-0472">Membrane</keyword>
<keyword evidence="4" id="KW-1133">Transmembrane helix</keyword>
<evidence type="ECO:0000256" key="4">
    <source>
        <dbReference type="SAM" id="Phobius"/>
    </source>
</evidence>
<feature type="transmembrane region" description="Helical" evidence="4">
    <location>
        <begin position="298"/>
        <end position="317"/>
    </location>
</feature>
<dbReference type="SUPFAM" id="SSF46689">
    <property type="entry name" value="Homeodomain-like"/>
    <property type="match status" value="1"/>
</dbReference>
<dbReference type="PROSITE" id="PS01124">
    <property type="entry name" value="HTH_ARAC_FAMILY_2"/>
    <property type="match status" value="1"/>
</dbReference>
<keyword evidence="3" id="KW-0804">Transcription</keyword>
<dbReference type="Gene3D" id="1.10.10.60">
    <property type="entry name" value="Homeodomain-like"/>
    <property type="match status" value="2"/>
</dbReference>
<dbReference type="InterPro" id="IPR041522">
    <property type="entry name" value="CdaR_GGDEF"/>
</dbReference>
<dbReference type="SMART" id="SM00342">
    <property type="entry name" value="HTH_ARAC"/>
    <property type="match status" value="1"/>
</dbReference>
<keyword evidence="1" id="KW-0805">Transcription regulation</keyword>